<name>A0A974H8E2_XENLA</name>
<dbReference type="Proteomes" id="UP000694892">
    <property type="component" value="Chromosome 8L"/>
</dbReference>
<reference evidence="3" key="1">
    <citation type="journal article" date="2016" name="Nature">
        <title>Genome evolution in the allotetraploid frog Xenopus laevis.</title>
        <authorList>
            <person name="Session A.M."/>
            <person name="Uno Y."/>
            <person name="Kwon T."/>
            <person name="Chapman J.A."/>
            <person name="Toyoda A."/>
            <person name="Takahashi S."/>
            <person name="Fukui A."/>
            <person name="Hikosaka A."/>
            <person name="Suzuki A."/>
            <person name="Kondo M."/>
            <person name="van Heeringen S.J."/>
            <person name="Quigley I."/>
            <person name="Heinz S."/>
            <person name="Ogino H."/>
            <person name="Ochi H."/>
            <person name="Hellsten U."/>
            <person name="Lyons J.B."/>
            <person name="Simakov O."/>
            <person name="Putnam N."/>
            <person name="Stites J."/>
            <person name="Kuroki Y."/>
            <person name="Tanaka T."/>
            <person name="Michiue T."/>
            <person name="Watanabe M."/>
            <person name="Bogdanovic O."/>
            <person name="Lister R."/>
            <person name="Georgiou G."/>
            <person name="Paranjpe S.S."/>
            <person name="van Kruijsbergen I."/>
            <person name="Shu S."/>
            <person name="Carlson J."/>
            <person name="Kinoshita T."/>
            <person name="Ohta Y."/>
            <person name="Mawaribuchi S."/>
            <person name="Jenkins J."/>
            <person name="Grimwood J."/>
            <person name="Schmutz J."/>
            <person name="Mitros T."/>
            <person name="Mozaffari S.V."/>
            <person name="Suzuki Y."/>
            <person name="Haramoto Y."/>
            <person name="Yamamoto T.S."/>
            <person name="Takagi C."/>
            <person name="Heald R."/>
            <person name="Miller K."/>
            <person name="Haudenschild C."/>
            <person name="Kitzman J."/>
            <person name="Nakayama T."/>
            <person name="Izutsu Y."/>
            <person name="Robert J."/>
            <person name="Fortriede J."/>
            <person name="Burns K."/>
            <person name="Lotay V."/>
            <person name="Karimi K."/>
            <person name="Yasuoka Y."/>
            <person name="Dichmann D.S."/>
            <person name="Flajnik M.F."/>
            <person name="Houston D.W."/>
            <person name="Shendure J."/>
            <person name="DuPasquier L."/>
            <person name="Vize P.D."/>
            <person name="Zorn A.M."/>
            <person name="Ito M."/>
            <person name="Marcotte E.M."/>
            <person name="Wallingford J.B."/>
            <person name="Ito Y."/>
            <person name="Asashima M."/>
            <person name="Ueno N."/>
            <person name="Matsuda Y."/>
            <person name="Veenstra G.J."/>
            <person name="Fujiyama A."/>
            <person name="Harland R.M."/>
            <person name="Taira M."/>
            <person name="Rokhsar D.S."/>
        </authorList>
    </citation>
    <scope>NUCLEOTIDE SEQUENCE [LARGE SCALE GENOMIC DNA]</scope>
    <source>
        <strain evidence="3">J</strain>
    </source>
</reference>
<dbReference type="AlphaFoldDB" id="A0A974H8E2"/>
<feature type="non-terminal residue" evidence="2">
    <location>
        <position position="1"/>
    </location>
</feature>
<evidence type="ECO:0000313" key="3">
    <source>
        <dbReference type="Proteomes" id="UP000694892"/>
    </source>
</evidence>
<protein>
    <submittedName>
        <fullName evidence="2">Uncharacterized protein</fullName>
    </submittedName>
</protein>
<organism evidence="2 3">
    <name type="scientific">Xenopus laevis</name>
    <name type="common">African clawed frog</name>
    <dbReference type="NCBI Taxonomy" id="8355"/>
    <lineage>
        <taxon>Eukaryota</taxon>
        <taxon>Metazoa</taxon>
        <taxon>Chordata</taxon>
        <taxon>Craniata</taxon>
        <taxon>Vertebrata</taxon>
        <taxon>Euteleostomi</taxon>
        <taxon>Amphibia</taxon>
        <taxon>Batrachia</taxon>
        <taxon>Anura</taxon>
        <taxon>Pipoidea</taxon>
        <taxon>Pipidae</taxon>
        <taxon>Xenopodinae</taxon>
        <taxon>Xenopus</taxon>
        <taxon>Xenopus</taxon>
    </lineage>
</organism>
<evidence type="ECO:0000313" key="2">
    <source>
        <dbReference type="EMBL" id="OCT68599.1"/>
    </source>
</evidence>
<dbReference type="EMBL" id="CM004480">
    <property type="protein sequence ID" value="OCT68599.1"/>
    <property type="molecule type" value="Genomic_DNA"/>
</dbReference>
<feature type="non-terminal residue" evidence="2">
    <location>
        <position position="42"/>
    </location>
</feature>
<feature type="region of interest" description="Disordered" evidence="1">
    <location>
        <begin position="1"/>
        <end position="42"/>
    </location>
</feature>
<feature type="compositionally biased region" description="Low complexity" evidence="1">
    <location>
        <begin position="31"/>
        <end position="42"/>
    </location>
</feature>
<accession>A0A974H8E2</accession>
<gene>
    <name evidence="2" type="ORF">XELAEV_1803989720mg</name>
</gene>
<sequence>SQVGVPAGTGHVPNARLQPPGMPHPSTLGTSHSSHSMQSSLV</sequence>
<evidence type="ECO:0000256" key="1">
    <source>
        <dbReference type="SAM" id="MobiDB-lite"/>
    </source>
</evidence>
<dbReference type="OMA" id="ELXDTDS"/>
<proteinExistence type="predicted"/>